<reference evidence="3" key="1">
    <citation type="journal article" date="2013" name="Environ. Microbiol.">
        <title>Microbiota from the distal guts of lean and obese adolescents exhibit partial functional redundancy besides clear differences in community structure.</title>
        <authorList>
            <person name="Ferrer M."/>
            <person name="Ruiz A."/>
            <person name="Lanza F."/>
            <person name="Haange S.B."/>
            <person name="Oberbach A."/>
            <person name="Till H."/>
            <person name="Bargiela R."/>
            <person name="Campoy C."/>
            <person name="Segura M.T."/>
            <person name="Richter M."/>
            <person name="von Bergen M."/>
            <person name="Seifert J."/>
            <person name="Suarez A."/>
        </authorList>
    </citation>
    <scope>NUCLEOTIDE SEQUENCE</scope>
</reference>
<evidence type="ECO:0000256" key="1">
    <source>
        <dbReference type="ARBA" id="ARBA00022801"/>
    </source>
</evidence>
<proteinExistence type="predicted"/>
<dbReference type="Gene3D" id="3.20.20.140">
    <property type="entry name" value="Metal-dependent hydrolases"/>
    <property type="match status" value="1"/>
</dbReference>
<dbReference type="SUPFAM" id="SSF51556">
    <property type="entry name" value="Metallo-dependent hydrolases"/>
    <property type="match status" value="1"/>
</dbReference>
<evidence type="ECO:0000313" key="3">
    <source>
        <dbReference type="EMBL" id="EKC57282.1"/>
    </source>
</evidence>
<dbReference type="PANTHER" id="PTHR11113:SF14">
    <property type="entry name" value="N-ACETYLGLUCOSAMINE-6-PHOSPHATE DEACETYLASE"/>
    <property type="match status" value="1"/>
</dbReference>
<dbReference type="AlphaFoldDB" id="K1S9B5"/>
<accession>K1S9B5</accession>
<feature type="domain" description="Amidohydrolase-related" evidence="2">
    <location>
        <begin position="43"/>
        <end position="117"/>
    </location>
</feature>
<dbReference type="SUPFAM" id="SSF51338">
    <property type="entry name" value="Composite domain of metallo-dependent hydrolases"/>
    <property type="match status" value="1"/>
</dbReference>
<dbReference type="InterPro" id="IPR011059">
    <property type="entry name" value="Metal-dep_hydrolase_composite"/>
</dbReference>
<gene>
    <name evidence="3" type="ORF">LEA_14433</name>
</gene>
<dbReference type="EMBL" id="AJWY01009816">
    <property type="protein sequence ID" value="EKC57282.1"/>
    <property type="molecule type" value="Genomic_DNA"/>
</dbReference>
<comment type="caution">
    <text evidence="3">The sequence shown here is derived from an EMBL/GenBank/DDBJ whole genome shotgun (WGS) entry which is preliminary data.</text>
</comment>
<dbReference type="GO" id="GO:0006046">
    <property type="term" value="P:N-acetylglucosamine catabolic process"/>
    <property type="evidence" value="ECO:0007669"/>
    <property type="project" value="TreeGrafter"/>
</dbReference>
<protein>
    <submittedName>
        <fullName evidence="3">N-acetylglucosamine-6-phosphate deacetylase</fullName>
    </submittedName>
</protein>
<dbReference type="InterPro" id="IPR006680">
    <property type="entry name" value="Amidohydro-rel"/>
</dbReference>
<sequence>MYLITDGLEYSATETKEGTLVMQKNGVPAIYEDGVMKLADRSCIAGSVATTDRLVRNMYKRVGVPLCDAVKMASLTPARVIGLDSKKGKIEKDFDADLIMFDDDINISFVMVGGSVVKS</sequence>
<evidence type="ECO:0000259" key="2">
    <source>
        <dbReference type="Pfam" id="PF01979"/>
    </source>
</evidence>
<dbReference type="Pfam" id="PF01979">
    <property type="entry name" value="Amidohydro_1"/>
    <property type="match status" value="1"/>
</dbReference>
<keyword evidence="1" id="KW-0378">Hydrolase</keyword>
<dbReference type="GO" id="GO:0008448">
    <property type="term" value="F:N-acetylglucosamine-6-phosphate deacetylase activity"/>
    <property type="evidence" value="ECO:0007669"/>
    <property type="project" value="TreeGrafter"/>
</dbReference>
<dbReference type="Gene3D" id="2.30.40.10">
    <property type="entry name" value="Urease, subunit C, domain 1"/>
    <property type="match status" value="1"/>
</dbReference>
<name>K1S9B5_9ZZZZ</name>
<dbReference type="InterPro" id="IPR032466">
    <property type="entry name" value="Metal_Hydrolase"/>
</dbReference>
<organism evidence="3">
    <name type="scientific">human gut metagenome</name>
    <dbReference type="NCBI Taxonomy" id="408170"/>
    <lineage>
        <taxon>unclassified sequences</taxon>
        <taxon>metagenomes</taxon>
        <taxon>organismal metagenomes</taxon>
    </lineage>
</organism>
<dbReference type="PANTHER" id="PTHR11113">
    <property type="entry name" value="N-ACETYLGLUCOSAMINE-6-PHOSPHATE DEACETYLASE"/>
    <property type="match status" value="1"/>
</dbReference>